<proteinExistence type="predicted"/>
<reference evidence="2" key="1">
    <citation type="submission" date="2020-03" db="EMBL/GenBank/DDBJ databases">
        <authorList>
            <person name="Weist P."/>
        </authorList>
    </citation>
    <scope>NUCLEOTIDE SEQUENCE</scope>
</reference>
<dbReference type="AlphaFoldDB" id="A0A9N7VAW4"/>
<sequence length="127" mass="13594">MFLSHPENRSLEPTTSSHARSPLHSACPPLFVSVHVASGASGCTRTPSCSTHLSLSSSCSIFLCSTSAPEPEETSGGAAQRGGEPEEKRSALVLQEEQEMEKCFPALTERKHGGLKNLPRQSHYACN</sequence>
<evidence type="ECO:0000313" key="3">
    <source>
        <dbReference type="Proteomes" id="UP001153269"/>
    </source>
</evidence>
<evidence type="ECO:0000313" key="2">
    <source>
        <dbReference type="EMBL" id="CAB1445882.1"/>
    </source>
</evidence>
<protein>
    <submittedName>
        <fullName evidence="2">Uncharacterized protein</fullName>
    </submittedName>
</protein>
<dbReference type="Proteomes" id="UP001153269">
    <property type="component" value="Unassembled WGS sequence"/>
</dbReference>
<keyword evidence="3" id="KW-1185">Reference proteome</keyword>
<gene>
    <name evidence="2" type="ORF">PLEPLA_LOCUS33625</name>
</gene>
<evidence type="ECO:0000256" key="1">
    <source>
        <dbReference type="SAM" id="MobiDB-lite"/>
    </source>
</evidence>
<dbReference type="EMBL" id="CADEAL010003813">
    <property type="protein sequence ID" value="CAB1445882.1"/>
    <property type="molecule type" value="Genomic_DNA"/>
</dbReference>
<name>A0A9N7VAW4_PLEPL</name>
<feature type="region of interest" description="Disordered" evidence="1">
    <location>
        <begin position="1"/>
        <end position="21"/>
    </location>
</feature>
<accession>A0A9N7VAW4</accession>
<feature type="compositionally biased region" description="Basic and acidic residues" evidence="1">
    <location>
        <begin position="1"/>
        <end position="10"/>
    </location>
</feature>
<feature type="region of interest" description="Disordered" evidence="1">
    <location>
        <begin position="67"/>
        <end position="89"/>
    </location>
</feature>
<organism evidence="2 3">
    <name type="scientific">Pleuronectes platessa</name>
    <name type="common">European plaice</name>
    <dbReference type="NCBI Taxonomy" id="8262"/>
    <lineage>
        <taxon>Eukaryota</taxon>
        <taxon>Metazoa</taxon>
        <taxon>Chordata</taxon>
        <taxon>Craniata</taxon>
        <taxon>Vertebrata</taxon>
        <taxon>Euteleostomi</taxon>
        <taxon>Actinopterygii</taxon>
        <taxon>Neopterygii</taxon>
        <taxon>Teleostei</taxon>
        <taxon>Neoteleostei</taxon>
        <taxon>Acanthomorphata</taxon>
        <taxon>Carangaria</taxon>
        <taxon>Pleuronectiformes</taxon>
        <taxon>Pleuronectoidei</taxon>
        <taxon>Pleuronectidae</taxon>
        <taxon>Pleuronectes</taxon>
    </lineage>
</organism>
<comment type="caution">
    <text evidence="2">The sequence shown here is derived from an EMBL/GenBank/DDBJ whole genome shotgun (WGS) entry which is preliminary data.</text>
</comment>